<organism evidence="3 4">
    <name type="scientific">Candidatus Paraburkholderia kirkii UZHbot1</name>
    <dbReference type="NCBI Taxonomy" id="1055526"/>
    <lineage>
        <taxon>Bacteria</taxon>
        <taxon>Pseudomonadati</taxon>
        <taxon>Pseudomonadota</taxon>
        <taxon>Betaproteobacteria</taxon>
        <taxon>Burkholderiales</taxon>
        <taxon>Burkholderiaceae</taxon>
        <taxon>Paraburkholderia</taxon>
    </lineage>
</organism>
<dbReference type="BioCyc" id="CBUR1055526:G10QW-252-MONOMER"/>
<dbReference type="Pfam" id="PF01266">
    <property type="entry name" value="DAO"/>
    <property type="match status" value="1"/>
</dbReference>
<dbReference type="PANTHER" id="PTHR43401:SF2">
    <property type="entry name" value="L-THREONINE 3-DEHYDROGENASE"/>
    <property type="match status" value="1"/>
</dbReference>
<dbReference type="GO" id="GO:0016491">
    <property type="term" value="F:oxidoreductase activity"/>
    <property type="evidence" value="ECO:0007669"/>
    <property type="project" value="UniProtKB-KW"/>
</dbReference>
<gene>
    <name evidence="3" type="ORF">BKIR_c48_3597</name>
</gene>
<dbReference type="AlphaFoldDB" id="G4ME17"/>
<dbReference type="SUPFAM" id="SSF51735">
    <property type="entry name" value="NAD(P)-binding Rossmann-fold domains"/>
    <property type="match status" value="1"/>
</dbReference>
<keyword evidence="4" id="KW-1185">Reference proteome</keyword>
<reference evidence="3 4" key="1">
    <citation type="submission" date="2011-09" db="EMBL/GenBank/DDBJ databases">
        <authorList>
            <person name="Carlier A."/>
        </authorList>
    </citation>
    <scope>NUCLEOTIDE SEQUENCE [LARGE SCALE GENOMIC DNA]</scope>
    <source>
        <strain evidence="3 4">UZHbot1</strain>
    </source>
</reference>
<dbReference type="InterPro" id="IPR036291">
    <property type="entry name" value="NAD(P)-bd_dom_sf"/>
</dbReference>
<name>G4ME17_9BURK</name>
<dbReference type="PANTHER" id="PTHR43401">
    <property type="entry name" value="L-THREONINE 3-DEHYDROGENASE"/>
    <property type="match status" value="1"/>
</dbReference>
<proteinExistence type="predicted"/>
<keyword evidence="1" id="KW-0560">Oxidoreductase</keyword>
<comment type="caution">
    <text evidence="3">The sequence shown here is derived from an EMBL/GenBank/DDBJ whole genome shotgun (WGS) entry which is preliminary data.</text>
</comment>
<dbReference type="Proteomes" id="UP000003511">
    <property type="component" value="Unassembled WGS sequence"/>
</dbReference>
<dbReference type="InterPro" id="IPR006076">
    <property type="entry name" value="FAD-dep_OxRdtase"/>
</dbReference>
<sequence length="280" mass="29970">MDCWGAEVLRIGDTVCLDPNVVLNRTSGFAELILLDAPADRLEAALYKVSHTCTLLENYVLAEPVACAEHCARIVTTAVHATPRSAVVVGAGTMGLFIAHALRRRGISVTLLNRSKACLRFVATFSLEGITLGSLTEPARADLVVLAKTFVSHELLKKGFTIAADQGRVVVFGRIDKAFGNFRGVDVRSLRLSESHRWLTCGGGKQVEIVGSDGLASEDFLSALRLIGSGDSSQSLLDELITGRHLLSELPSVLNAMNSGDDLGKRLIFPTSPSESGILR</sequence>
<evidence type="ECO:0000256" key="1">
    <source>
        <dbReference type="ARBA" id="ARBA00023002"/>
    </source>
</evidence>
<evidence type="ECO:0000313" key="3">
    <source>
        <dbReference type="EMBL" id="CCD39396.1"/>
    </source>
</evidence>
<reference evidence="3 4" key="2">
    <citation type="submission" date="2011-10" db="EMBL/GenBank/DDBJ databases">
        <title>Draft genome sequence of Candidatus Burkholderia kirkii.</title>
        <authorList>
            <person name="Carlier A.L."/>
            <person name="Eberl L."/>
        </authorList>
    </citation>
    <scope>NUCLEOTIDE SEQUENCE [LARGE SCALE GENOMIC DNA]</scope>
    <source>
        <strain evidence="3 4">UZHbot1</strain>
    </source>
</reference>
<dbReference type="InterPro" id="IPR050129">
    <property type="entry name" value="Zn_alcohol_dh"/>
</dbReference>
<dbReference type="STRING" id="1055526.BKIR_c48_3597"/>
<evidence type="ECO:0000313" key="4">
    <source>
        <dbReference type="Proteomes" id="UP000003511"/>
    </source>
</evidence>
<evidence type="ECO:0000259" key="2">
    <source>
        <dbReference type="Pfam" id="PF01266"/>
    </source>
</evidence>
<dbReference type="HOGENOM" id="CLU_066644_0_0_4"/>
<accession>G4ME17</accession>
<feature type="domain" description="FAD dependent oxidoreductase" evidence="2">
    <location>
        <begin position="86"/>
        <end position="187"/>
    </location>
</feature>
<dbReference type="Gene3D" id="3.90.180.10">
    <property type="entry name" value="Medium-chain alcohol dehydrogenases, catalytic domain"/>
    <property type="match status" value="1"/>
</dbReference>
<protein>
    <submittedName>
        <fullName evidence="3">Putative dehydrogenase</fullName>
    </submittedName>
</protein>
<dbReference type="EMBL" id="CAFE01000214">
    <property type="protein sequence ID" value="CCD39396.1"/>
    <property type="molecule type" value="Genomic_DNA"/>
</dbReference>